<dbReference type="Proteomes" id="UP000887565">
    <property type="component" value="Unplaced"/>
</dbReference>
<comment type="similarity">
    <text evidence="2">Belongs to the sodium:neurotransmitter symporter (SNF) (TC 2.A.22) family.</text>
</comment>
<feature type="transmembrane region" description="Helical" evidence="10">
    <location>
        <begin position="196"/>
        <end position="217"/>
    </location>
</feature>
<keyword evidence="6 10" id="KW-1133">Transmembrane helix</keyword>
<feature type="binding site" evidence="9">
    <location>
        <position position="199"/>
    </location>
    <ligand>
        <name>Na(+)</name>
        <dbReference type="ChEBI" id="CHEBI:29101"/>
        <label>1</label>
    </ligand>
</feature>
<evidence type="ECO:0000256" key="1">
    <source>
        <dbReference type="ARBA" id="ARBA00004141"/>
    </source>
</evidence>
<evidence type="ECO:0000313" key="12">
    <source>
        <dbReference type="WBParaSite" id="nRc.2.0.1.t11998-RA"/>
    </source>
</evidence>
<comment type="subcellular location">
    <subcellularLocation>
        <location evidence="1">Membrane</location>
        <topology evidence="1">Multi-pass membrane protein</topology>
    </subcellularLocation>
</comment>
<evidence type="ECO:0000256" key="5">
    <source>
        <dbReference type="ARBA" id="ARBA00022847"/>
    </source>
</evidence>
<proteinExistence type="inferred from homology"/>
<keyword evidence="9" id="KW-0479">Metal-binding</keyword>
<organism evidence="11 12">
    <name type="scientific">Romanomermis culicivorax</name>
    <name type="common">Nematode worm</name>
    <dbReference type="NCBI Taxonomy" id="13658"/>
    <lineage>
        <taxon>Eukaryota</taxon>
        <taxon>Metazoa</taxon>
        <taxon>Ecdysozoa</taxon>
        <taxon>Nematoda</taxon>
        <taxon>Enoplea</taxon>
        <taxon>Dorylaimia</taxon>
        <taxon>Mermithida</taxon>
        <taxon>Mermithoidea</taxon>
        <taxon>Mermithidae</taxon>
        <taxon>Romanomermis</taxon>
    </lineage>
</organism>
<keyword evidence="9" id="KW-0915">Sodium</keyword>
<evidence type="ECO:0000256" key="7">
    <source>
        <dbReference type="ARBA" id="ARBA00023136"/>
    </source>
</evidence>
<accession>A0A915IDX4</accession>
<keyword evidence="11" id="KW-1185">Reference proteome</keyword>
<keyword evidence="7 10" id="KW-0472">Membrane</keyword>
<sequence length="286" mass="31801">AFLIPYWIAVLIVGLPLYFLELALGQYVSLGPCIVFEKIAPIAQDCHSIREDQYCQTILNDSLARFYNKTCYAGQLISDLNLNTTDAMKISPADEFFNRYVLNVSDSFEEMGTLQWPLVACLTLSWVLNVLCVSKGVRSSGKAVYVTTIFPYLILLFLLIRAVTLPGASDGLYYYLVPDFGKLLTATPWFKAATQVFYSLNTATGGIITIGSYMHFYNNCKTDAILISVTDTLTSILSGCAIFAILGYMANDLKVEVPQVTKSESLPRTSTSDSYKSTIHHYLEQN</sequence>
<feature type="transmembrane region" description="Helical" evidence="10">
    <location>
        <begin position="143"/>
        <end position="160"/>
    </location>
</feature>
<dbReference type="GO" id="GO:0005283">
    <property type="term" value="F:amino acid:sodium symporter activity"/>
    <property type="evidence" value="ECO:0007669"/>
    <property type="project" value="TreeGrafter"/>
</dbReference>
<feature type="transmembrane region" description="Helical" evidence="10">
    <location>
        <begin position="6"/>
        <end position="24"/>
    </location>
</feature>
<reference evidence="12" key="1">
    <citation type="submission" date="2022-11" db="UniProtKB">
        <authorList>
            <consortium name="WormBaseParasite"/>
        </authorList>
    </citation>
    <scope>IDENTIFICATION</scope>
</reference>
<name>A0A915IDX4_ROMCU</name>
<dbReference type="GO" id="GO:0089718">
    <property type="term" value="P:amino acid import across plasma membrane"/>
    <property type="evidence" value="ECO:0007669"/>
    <property type="project" value="TreeGrafter"/>
</dbReference>
<evidence type="ECO:0000256" key="10">
    <source>
        <dbReference type="SAM" id="Phobius"/>
    </source>
</evidence>
<keyword evidence="4 10" id="KW-0812">Transmembrane</keyword>
<feature type="transmembrane region" description="Helical" evidence="10">
    <location>
        <begin position="116"/>
        <end position="137"/>
    </location>
</feature>
<dbReference type="AlphaFoldDB" id="A0A915IDX4"/>
<dbReference type="PANTHER" id="PTHR11616">
    <property type="entry name" value="SODIUM/CHLORIDE DEPENDENT TRANSPORTER"/>
    <property type="match status" value="1"/>
</dbReference>
<evidence type="ECO:0000256" key="6">
    <source>
        <dbReference type="ARBA" id="ARBA00022989"/>
    </source>
</evidence>
<evidence type="ECO:0000256" key="9">
    <source>
        <dbReference type="PIRSR" id="PIRSR600175-1"/>
    </source>
</evidence>
<dbReference type="Pfam" id="PF00209">
    <property type="entry name" value="SNF"/>
    <property type="match status" value="2"/>
</dbReference>
<dbReference type="PANTHER" id="PTHR11616:SF321">
    <property type="entry name" value="SODIUM-DEPENDENT NUTRIENT AMINO ACID TRANSPORTER 1-RELATED"/>
    <property type="match status" value="1"/>
</dbReference>
<evidence type="ECO:0000256" key="8">
    <source>
        <dbReference type="ARBA" id="ARBA00023180"/>
    </source>
</evidence>
<dbReference type="GO" id="GO:0046872">
    <property type="term" value="F:metal ion binding"/>
    <property type="evidence" value="ECO:0007669"/>
    <property type="project" value="UniProtKB-KW"/>
</dbReference>
<evidence type="ECO:0000256" key="2">
    <source>
        <dbReference type="ARBA" id="ARBA00006459"/>
    </source>
</evidence>
<dbReference type="InterPro" id="IPR000175">
    <property type="entry name" value="Na/ntran_symport"/>
</dbReference>
<evidence type="ECO:0000313" key="11">
    <source>
        <dbReference type="Proteomes" id="UP000887565"/>
    </source>
</evidence>
<keyword evidence="3" id="KW-0813">Transport</keyword>
<evidence type="ECO:0000256" key="3">
    <source>
        <dbReference type="ARBA" id="ARBA00022448"/>
    </source>
</evidence>
<feature type="transmembrane region" description="Helical" evidence="10">
    <location>
        <begin position="224"/>
        <end position="250"/>
    </location>
</feature>
<evidence type="ECO:0000256" key="4">
    <source>
        <dbReference type="ARBA" id="ARBA00022692"/>
    </source>
</evidence>
<dbReference type="GO" id="GO:0005886">
    <property type="term" value="C:plasma membrane"/>
    <property type="evidence" value="ECO:0007669"/>
    <property type="project" value="TreeGrafter"/>
</dbReference>
<dbReference type="PROSITE" id="PS50267">
    <property type="entry name" value="NA_NEUROTRAN_SYMP_3"/>
    <property type="match status" value="1"/>
</dbReference>
<dbReference type="InterPro" id="IPR037272">
    <property type="entry name" value="SNS_sf"/>
</dbReference>
<keyword evidence="8" id="KW-0325">Glycoprotein</keyword>
<dbReference type="OMA" id="YAMYANG"/>
<keyword evidence="5" id="KW-0769">Symport</keyword>
<dbReference type="SUPFAM" id="SSF161070">
    <property type="entry name" value="SNF-like"/>
    <property type="match status" value="1"/>
</dbReference>
<dbReference type="WBParaSite" id="nRc.2.0.1.t11998-RA">
    <property type="protein sequence ID" value="nRc.2.0.1.t11998-RA"/>
    <property type="gene ID" value="nRc.2.0.1.g11998"/>
</dbReference>
<protein>
    <submittedName>
        <fullName evidence="12">Uncharacterized protein</fullName>
    </submittedName>
</protein>
<dbReference type="PRINTS" id="PR00176">
    <property type="entry name" value="NANEUSMPORT"/>
</dbReference>